<dbReference type="Pfam" id="PF00076">
    <property type="entry name" value="RRM_1"/>
    <property type="match status" value="1"/>
</dbReference>
<dbReference type="EMBL" id="JAHUZN010000013">
    <property type="protein sequence ID" value="KAG8471504.1"/>
    <property type="molecule type" value="Genomic_DNA"/>
</dbReference>
<accession>A0A8J6CG92</accession>
<comment type="subunit">
    <text evidence="5">Component of the eukaryotic translation initiation factor 3 (eIF-3) complex.</text>
</comment>
<dbReference type="PIRSF" id="PIRSF037949">
    <property type="entry name" value="Transl_init_eIF-3_RNA-bind"/>
    <property type="match status" value="1"/>
</dbReference>
<evidence type="ECO:0000256" key="4">
    <source>
        <dbReference type="ARBA" id="ARBA00022917"/>
    </source>
</evidence>
<keyword evidence="4 5" id="KW-0648">Protein biosynthesis</keyword>
<dbReference type="GO" id="GO:0033290">
    <property type="term" value="C:eukaryotic 48S preinitiation complex"/>
    <property type="evidence" value="ECO:0007669"/>
    <property type="project" value="UniProtKB-UniRule"/>
</dbReference>
<feature type="region of interest" description="Disordered" evidence="7">
    <location>
        <begin position="163"/>
        <end position="211"/>
    </location>
</feature>
<evidence type="ECO:0000313" key="10">
    <source>
        <dbReference type="Proteomes" id="UP000701853"/>
    </source>
</evidence>
<dbReference type="GO" id="GO:0001732">
    <property type="term" value="P:formation of cytoplasmic translation initiation complex"/>
    <property type="evidence" value="ECO:0007669"/>
    <property type="project" value="UniProtKB-UniRule"/>
</dbReference>
<dbReference type="InterPro" id="IPR024675">
    <property type="entry name" value="eIF3g_N"/>
</dbReference>
<comment type="function">
    <text evidence="5">RNA-binding component of the eukaryotic translation initiation factor 3 (eIF-3) complex, which is involved in protein synthesis of a specialized repertoire of mRNAs and, together with other initiation factors, stimulates binding of mRNA and methionyl-tRNAi to the 40S ribosome. The eIF-3 complex specifically targets and initiates translation of a subset of mRNAs involved in cell proliferation. This subunit can bind 18S rRNA.</text>
</comment>
<organism evidence="9 10">
    <name type="scientific">Gossypium anomalum</name>
    <dbReference type="NCBI Taxonomy" id="47600"/>
    <lineage>
        <taxon>Eukaryota</taxon>
        <taxon>Viridiplantae</taxon>
        <taxon>Streptophyta</taxon>
        <taxon>Embryophyta</taxon>
        <taxon>Tracheophyta</taxon>
        <taxon>Spermatophyta</taxon>
        <taxon>Magnoliopsida</taxon>
        <taxon>eudicotyledons</taxon>
        <taxon>Gunneridae</taxon>
        <taxon>Pentapetalae</taxon>
        <taxon>rosids</taxon>
        <taxon>malvids</taxon>
        <taxon>Malvales</taxon>
        <taxon>Malvaceae</taxon>
        <taxon>Malvoideae</taxon>
        <taxon>Gossypium</taxon>
    </lineage>
</organism>
<protein>
    <recommendedName>
        <fullName evidence="5">Eukaryotic translation initiation factor 3 subunit G</fullName>
        <shortName evidence="5">eIF3g</shortName>
    </recommendedName>
    <alternativeName>
        <fullName evidence="5">Eukaryotic translation initiation factor 3 RNA-binding subunit</fullName>
        <shortName evidence="5">eIF-3 RNA-binding subunit</shortName>
    </alternativeName>
    <alternativeName>
        <fullName evidence="5">Eukaryotic translation initiation factor 3 subunit 4</fullName>
    </alternativeName>
</protein>
<dbReference type="PROSITE" id="PS50102">
    <property type="entry name" value="RRM"/>
    <property type="match status" value="1"/>
</dbReference>
<reference evidence="9 10" key="1">
    <citation type="journal article" date="2021" name="bioRxiv">
        <title>The Gossypium anomalum genome as a resource for cotton improvement and evolutionary analysis of hybrid incompatibility.</title>
        <authorList>
            <person name="Grover C.E."/>
            <person name="Yuan D."/>
            <person name="Arick M.A."/>
            <person name="Miller E.R."/>
            <person name="Hu G."/>
            <person name="Peterson D.G."/>
            <person name="Wendel J.F."/>
            <person name="Udall J.A."/>
        </authorList>
    </citation>
    <scope>NUCLEOTIDE SEQUENCE [LARGE SCALE GENOMIC DNA]</scope>
    <source>
        <strain evidence="9">JFW-Udall</strain>
        <tissue evidence="9">Leaf</tissue>
    </source>
</reference>
<gene>
    <name evidence="9" type="ORF">CXB51_037012</name>
</gene>
<feature type="domain" description="RRM" evidence="8">
    <location>
        <begin position="214"/>
        <end position="292"/>
    </location>
</feature>
<evidence type="ECO:0000256" key="3">
    <source>
        <dbReference type="ARBA" id="ARBA00022884"/>
    </source>
</evidence>
<keyword evidence="10" id="KW-1185">Reference proteome</keyword>
<dbReference type="HAMAP" id="MF_03006">
    <property type="entry name" value="eIF3g"/>
    <property type="match status" value="1"/>
</dbReference>
<evidence type="ECO:0000313" key="9">
    <source>
        <dbReference type="EMBL" id="KAG8471504.1"/>
    </source>
</evidence>
<keyword evidence="2 5" id="KW-0396">Initiation factor</keyword>
<evidence type="ECO:0000256" key="7">
    <source>
        <dbReference type="SAM" id="MobiDB-lite"/>
    </source>
</evidence>
<dbReference type="GO" id="GO:0003723">
    <property type="term" value="F:RNA binding"/>
    <property type="evidence" value="ECO:0007669"/>
    <property type="project" value="UniProtKB-UniRule"/>
</dbReference>
<dbReference type="OrthoDB" id="1749473at2759"/>
<proteinExistence type="inferred from homology"/>
<keyword evidence="3 6" id="KW-0694">RNA-binding</keyword>
<evidence type="ECO:0000256" key="5">
    <source>
        <dbReference type="HAMAP-Rule" id="MF_03006"/>
    </source>
</evidence>
<evidence type="ECO:0000256" key="2">
    <source>
        <dbReference type="ARBA" id="ARBA00022540"/>
    </source>
</evidence>
<dbReference type="PANTHER" id="PTHR10352">
    <property type="entry name" value="EUKARYOTIC TRANSLATION INITIATION FACTOR 3 SUBUNIT G"/>
    <property type="match status" value="1"/>
</dbReference>
<dbReference type="Proteomes" id="UP000701853">
    <property type="component" value="Chromosome 13"/>
</dbReference>
<evidence type="ECO:0000259" key="8">
    <source>
        <dbReference type="PROSITE" id="PS50102"/>
    </source>
</evidence>
<evidence type="ECO:0000256" key="1">
    <source>
        <dbReference type="ARBA" id="ARBA00022490"/>
    </source>
</evidence>
<dbReference type="GO" id="GO:0005852">
    <property type="term" value="C:eukaryotic translation initiation factor 3 complex"/>
    <property type="evidence" value="ECO:0007669"/>
    <property type="project" value="UniProtKB-UniRule"/>
</dbReference>
<comment type="subcellular location">
    <subcellularLocation>
        <location evidence="5">Cytoplasm</location>
    </subcellularLocation>
</comment>
<dbReference type="CDD" id="cd12408">
    <property type="entry name" value="RRM_eIF3G_like"/>
    <property type="match status" value="1"/>
</dbReference>
<dbReference type="InterPro" id="IPR000504">
    <property type="entry name" value="RRM_dom"/>
</dbReference>
<dbReference type="Pfam" id="PF12353">
    <property type="entry name" value="eIF3g"/>
    <property type="match status" value="1"/>
</dbReference>
<sequence>MATKATKQTKFRWADIEDNDAEDLTYLLPPKEVIGPDKNGIKKVIEYKFNEEGKQVRVTATIRVLKIAVDSPRKERILERRSWAKFGSAMGDEDDDSRLTMVSTEEISLERRGSFHFLSVYFDMNLILAAGDSLAQQAKNGAVLMLCRTCGKKGDHWTARCPYKDQAPPPANGTVDKPKASENGSGKTAYVPPSKRGAGAKRNGTDMKHRDEENTIRFTNLSEDAMESDLRELVAPFGPVSRVHVGIDRKTGMCRGFGYVNFVKKEDAERAALKLNGYGYDSLILKVEWADPRTN</sequence>
<comment type="caution">
    <text evidence="9">The sequence shown here is derived from an EMBL/GenBank/DDBJ whole genome shotgun (WGS) entry which is preliminary data.</text>
</comment>
<dbReference type="SUPFAM" id="SSF54928">
    <property type="entry name" value="RNA-binding domain, RBD"/>
    <property type="match status" value="1"/>
</dbReference>
<dbReference type="GO" id="GO:0016282">
    <property type="term" value="C:eukaryotic 43S preinitiation complex"/>
    <property type="evidence" value="ECO:0007669"/>
    <property type="project" value="UniProtKB-UniRule"/>
</dbReference>
<dbReference type="SMART" id="SM00360">
    <property type="entry name" value="RRM"/>
    <property type="match status" value="1"/>
</dbReference>
<dbReference type="Gene3D" id="3.30.70.330">
    <property type="match status" value="1"/>
</dbReference>
<dbReference type="AlphaFoldDB" id="A0A8J6CG92"/>
<keyword evidence="1 5" id="KW-0963">Cytoplasm</keyword>
<dbReference type="InterPro" id="IPR035979">
    <property type="entry name" value="RBD_domain_sf"/>
</dbReference>
<dbReference type="InterPro" id="IPR034240">
    <property type="entry name" value="eIF3G_RRM"/>
</dbReference>
<dbReference type="InterPro" id="IPR012677">
    <property type="entry name" value="Nucleotide-bd_a/b_plait_sf"/>
</dbReference>
<dbReference type="InterPro" id="IPR017334">
    <property type="entry name" value="eIF3_g"/>
</dbReference>
<comment type="similarity">
    <text evidence="5">Belongs to the eIF-3 subunit G family.</text>
</comment>
<evidence type="ECO:0000256" key="6">
    <source>
        <dbReference type="PROSITE-ProRule" id="PRU00176"/>
    </source>
</evidence>
<name>A0A8J6CG92_9ROSI</name>
<dbReference type="GO" id="GO:0003743">
    <property type="term" value="F:translation initiation factor activity"/>
    <property type="evidence" value="ECO:0007669"/>
    <property type="project" value="UniProtKB-UniRule"/>
</dbReference>